<keyword evidence="4" id="KW-0012">Acyltransferase</keyword>
<dbReference type="RefSeq" id="WP_127152344.1">
    <property type="nucleotide sequence ID" value="NZ_CP029042.1"/>
</dbReference>
<dbReference type="GO" id="GO:0016747">
    <property type="term" value="F:acyltransferase activity, transferring groups other than amino-acyl groups"/>
    <property type="evidence" value="ECO:0007669"/>
    <property type="project" value="InterPro"/>
</dbReference>
<feature type="transmembrane region" description="Helical" evidence="2">
    <location>
        <begin position="345"/>
        <end position="363"/>
    </location>
</feature>
<keyword evidence="4" id="KW-0808">Transferase</keyword>
<feature type="transmembrane region" description="Helical" evidence="2">
    <location>
        <begin position="100"/>
        <end position="121"/>
    </location>
</feature>
<feature type="transmembrane region" description="Helical" evidence="2">
    <location>
        <begin position="174"/>
        <end position="196"/>
    </location>
</feature>
<accession>A0A3S9YEI3</accession>
<gene>
    <name evidence="4" type="ORF">DDE74_22390</name>
</gene>
<keyword evidence="2" id="KW-0472">Membrane</keyword>
<dbReference type="InterPro" id="IPR002656">
    <property type="entry name" value="Acyl_transf_3_dom"/>
</dbReference>
<feature type="transmembrane region" description="Helical" evidence="2">
    <location>
        <begin position="233"/>
        <end position="254"/>
    </location>
</feature>
<dbReference type="Pfam" id="PF01757">
    <property type="entry name" value="Acyl_transf_3"/>
    <property type="match status" value="1"/>
</dbReference>
<feature type="transmembrane region" description="Helical" evidence="2">
    <location>
        <begin position="299"/>
        <end position="316"/>
    </location>
</feature>
<reference evidence="4 5" key="1">
    <citation type="submission" date="2018-04" db="EMBL/GenBank/DDBJ databases">
        <title>Complete genome sequences of Streptomyces lydicus strain WYEC and characterization of antagonistic properties of biological control agents.</title>
        <authorList>
            <person name="Mariita R.M."/>
            <person name="Sello J.K."/>
        </authorList>
    </citation>
    <scope>NUCLEOTIDE SEQUENCE [LARGE SCALE GENOMIC DNA]</scope>
    <source>
        <strain evidence="4 5">WYEC 108</strain>
    </source>
</reference>
<evidence type="ECO:0000256" key="1">
    <source>
        <dbReference type="SAM" id="MobiDB-lite"/>
    </source>
</evidence>
<feature type="transmembrane region" description="Helical" evidence="2">
    <location>
        <begin position="261"/>
        <end position="279"/>
    </location>
</feature>
<evidence type="ECO:0000259" key="3">
    <source>
        <dbReference type="Pfam" id="PF01757"/>
    </source>
</evidence>
<feature type="transmembrane region" description="Helical" evidence="2">
    <location>
        <begin position="59"/>
        <end position="80"/>
    </location>
</feature>
<name>A0A3S9YEI3_9ACTN</name>
<feature type="transmembrane region" description="Helical" evidence="2">
    <location>
        <begin position="393"/>
        <end position="416"/>
    </location>
</feature>
<feature type="transmembrane region" description="Helical" evidence="2">
    <location>
        <begin position="141"/>
        <end position="162"/>
    </location>
</feature>
<evidence type="ECO:0000256" key="2">
    <source>
        <dbReference type="SAM" id="Phobius"/>
    </source>
</evidence>
<evidence type="ECO:0000313" key="4">
    <source>
        <dbReference type="EMBL" id="AZS73330.1"/>
    </source>
</evidence>
<feature type="region of interest" description="Disordered" evidence="1">
    <location>
        <begin position="1"/>
        <end position="28"/>
    </location>
</feature>
<evidence type="ECO:0000313" key="5">
    <source>
        <dbReference type="Proteomes" id="UP000275579"/>
    </source>
</evidence>
<feature type="domain" description="Acyltransferase 3" evidence="3">
    <location>
        <begin position="52"/>
        <end position="410"/>
    </location>
</feature>
<keyword evidence="2" id="KW-0812">Transmembrane</keyword>
<dbReference type="EMBL" id="CP029042">
    <property type="protein sequence ID" value="AZS73330.1"/>
    <property type="molecule type" value="Genomic_DNA"/>
</dbReference>
<keyword evidence="2" id="KW-1133">Transmembrane helix</keyword>
<feature type="transmembrane region" description="Helical" evidence="2">
    <location>
        <begin position="203"/>
        <end position="221"/>
    </location>
</feature>
<organism evidence="4 5">
    <name type="scientific">Streptomyces lydicus</name>
    <dbReference type="NCBI Taxonomy" id="47763"/>
    <lineage>
        <taxon>Bacteria</taxon>
        <taxon>Bacillati</taxon>
        <taxon>Actinomycetota</taxon>
        <taxon>Actinomycetes</taxon>
        <taxon>Kitasatosporales</taxon>
        <taxon>Streptomycetaceae</taxon>
        <taxon>Streptomyces</taxon>
    </lineage>
</organism>
<dbReference type="Proteomes" id="UP000275579">
    <property type="component" value="Chromosome"/>
</dbReference>
<protein>
    <submittedName>
        <fullName evidence="4">Acyltransferase</fullName>
    </submittedName>
</protein>
<feature type="compositionally biased region" description="Pro residues" evidence="1">
    <location>
        <begin position="8"/>
        <end position="24"/>
    </location>
</feature>
<sequence length="431" mass="45266">MTDLELRPPSPVRRPPLPTGPLRPLPTRRTPWQALHTAVLRIDAATPAERDRAIDVLRALAIAGVVLGHWLVSGVVLQAGGHLVGDSPLGHLPGLAPVTWILQPLAVFFLVGGRVSARSYATAQARGIGYRPWLGRRLARLLRPATAFALTWGLVWLGLVLAGTAHETIHTLMWLAYSPLWFLAVYALLIAATPLVHKAGARTAVAACLVVAALDASRVLFADSGWPDTLRLLNIPAGWLVPYCLGAVWAAGGFTRRRPALALLLGGGGAMAALILWGGCPASMVGAPGSTLSNLSPPTLAAVAFGLAQAGAALLLRAPLRRAVTAPAPTGPVAAPRSRATLAQFLWAAVALLNLSAVTVFLWHQTAMLTTTVIPLGLGHTLPGLHTSPDSPAWIAARSGWIAVFVVVLLVLGTAFRDREGARGNRAIINQ</sequence>
<dbReference type="AlphaFoldDB" id="A0A3S9YEI3"/>
<proteinExistence type="predicted"/>